<comment type="caution">
    <text evidence="2">The sequence shown here is derived from an EMBL/GenBank/DDBJ whole genome shotgun (WGS) entry which is preliminary data.</text>
</comment>
<dbReference type="PROSITE" id="PS51820">
    <property type="entry name" value="PA14"/>
    <property type="match status" value="1"/>
</dbReference>
<dbReference type="Gene3D" id="3.40.720.10">
    <property type="entry name" value="Alkaline Phosphatase, subunit A"/>
    <property type="match status" value="1"/>
</dbReference>
<dbReference type="RefSeq" id="WP_068224911.1">
    <property type="nucleotide sequence ID" value="NZ_LRPC01000031.1"/>
</dbReference>
<dbReference type="SUPFAM" id="SSF53649">
    <property type="entry name" value="Alkaline phosphatase-like"/>
    <property type="match status" value="1"/>
</dbReference>
<evidence type="ECO:0000313" key="2">
    <source>
        <dbReference type="EMBL" id="KYG71858.1"/>
    </source>
</evidence>
<evidence type="ECO:0000259" key="1">
    <source>
        <dbReference type="PROSITE" id="PS51820"/>
    </source>
</evidence>
<accession>A0A150WZE3</accession>
<feature type="domain" description="PA14" evidence="1">
    <location>
        <begin position="409"/>
        <end position="548"/>
    </location>
</feature>
<evidence type="ECO:0000313" key="3">
    <source>
        <dbReference type="Proteomes" id="UP000075606"/>
    </source>
</evidence>
<dbReference type="STRING" id="333140.AWW68_17735"/>
<dbReference type="Pfam" id="PF13290">
    <property type="entry name" value="CHB_HEX_C_1"/>
    <property type="match status" value="1"/>
</dbReference>
<dbReference type="Pfam" id="PF01663">
    <property type="entry name" value="Phosphodiest"/>
    <property type="match status" value="1"/>
</dbReference>
<dbReference type="OrthoDB" id="279982at2"/>
<gene>
    <name evidence="2" type="ORF">AWW68_17735</name>
</gene>
<protein>
    <recommendedName>
        <fullName evidence="1">PA14 domain-containing protein</fullName>
    </recommendedName>
</protein>
<dbReference type="InterPro" id="IPR017850">
    <property type="entry name" value="Alkaline_phosphatase_core_sf"/>
</dbReference>
<dbReference type="PANTHER" id="PTHR10151">
    <property type="entry name" value="ECTONUCLEOTIDE PYROPHOSPHATASE/PHOSPHODIESTERASE"/>
    <property type="match status" value="1"/>
</dbReference>
<name>A0A150WZE3_9BACT</name>
<dbReference type="InterPro" id="IPR037524">
    <property type="entry name" value="PA14/GLEYA"/>
</dbReference>
<dbReference type="InterPro" id="IPR002591">
    <property type="entry name" value="Phosphodiest/P_Trfase"/>
</dbReference>
<dbReference type="EMBL" id="LRPC01000031">
    <property type="protein sequence ID" value="KYG71858.1"/>
    <property type="molecule type" value="Genomic_DNA"/>
</dbReference>
<dbReference type="CDD" id="cd00016">
    <property type="entry name" value="ALP_like"/>
    <property type="match status" value="1"/>
</dbReference>
<keyword evidence="3" id="KW-1185">Reference proteome</keyword>
<dbReference type="SMART" id="SM00758">
    <property type="entry name" value="PA14"/>
    <property type="match status" value="1"/>
</dbReference>
<dbReference type="SUPFAM" id="SSF56988">
    <property type="entry name" value="Anthrax protective antigen"/>
    <property type="match status" value="1"/>
</dbReference>
<dbReference type="InterPro" id="IPR011658">
    <property type="entry name" value="PA14_dom"/>
</dbReference>
<reference evidence="2 3" key="1">
    <citation type="submission" date="2016-01" db="EMBL/GenBank/DDBJ databases">
        <title>Genome sequencing of Roseivirga spongicola UST030701-084.</title>
        <authorList>
            <person name="Selvaratnam C."/>
            <person name="Thevarajoo S."/>
            <person name="Goh K.M."/>
            <person name="Ee R."/>
            <person name="Chan K.-G."/>
            <person name="Chong C.S."/>
        </authorList>
    </citation>
    <scope>NUCLEOTIDE SEQUENCE [LARGE SCALE GENOMIC DNA]</scope>
    <source>
        <strain evidence="2 3">UST030701-084</strain>
    </source>
</reference>
<dbReference type="InterPro" id="IPR059177">
    <property type="entry name" value="GH29D-like_dom"/>
</dbReference>
<proteinExistence type="predicted"/>
<sequence>MKHTFRRNFTACIWAVLGSALLFSCGQESQKHSAKHVIVIGVDGMSPDGVQKASTPNMDEMMVNGASSMIARGVLPTSSSPNWASMIMGASPAQHGITSNAWRADQHILPTQVNSTGAFFPTIFRIAKEQKPELKTSIIYDWGGFGNLFDHADPTYQKHVEGEVATAQHAVEYWENDQPNFMFVHLDHVDGAGHGKGHGSPAYYQSVEKADSLIGLIKQAVEKSPMKDETVIIITSDHGGKGFGHGGESLEEIQIPWIAYGKGVKENYQIKGTINTFDTPATVAELFGLKKPQAWIGRPVLEIFQGEEIEPEYTAPTSMRKPEISPKADAWSPAGGLYVGEPAEVKIANPNAKGEVRYTTDGSTPTAQSQMFGVPFMLKENTVVSSAVFAEGTRKSEVERGFFRFIDAEVNHGMKYQVYEVDEMVKLPNFNAHKPVAEGVALEPSLSRTKLTREEHVAVVYQGFIAIEKAGDYTFTVASDDGSRLFINDQLVADNDGDHGVIEKFGTVNLQPGKHQIRIEWFNGGGGKWLGAYYEGPEIRKQLIPASVLYVSQ</sequence>
<dbReference type="Pfam" id="PF07691">
    <property type="entry name" value="PA14"/>
    <property type="match status" value="1"/>
</dbReference>
<dbReference type="Gene3D" id="3.90.182.10">
    <property type="entry name" value="Toxin - Anthrax Protective Antigen,domain 1"/>
    <property type="match status" value="1"/>
</dbReference>
<dbReference type="AlphaFoldDB" id="A0A150WZE3"/>
<dbReference type="PROSITE" id="PS51257">
    <property type="entry name" value="PROKAR_LIPOPROTEIN"/>
    <property type="match status" value="1"/>
</dbReference>
<dbReference type="Proteomes" id="UP000075606">
    <property type="component" value="Unassembled WGS sequence"/>
</dbReference>
<dbReference type="PANTHER" id="PTHR10151:SF120">
    <property type="entry name" value="BIS(5'-ADENOSYL)-TRIPHOSPHATASE"/>
    <property type="match status" value="1"/>
</dbReference>
<organism evidence="2 3">
    <name type="scientific">Roseivirga spongicola</name>
    <dbReference type="NCBI Taxonomy" id="333140"/>
    <lineage>
        <taxon>Bacteria</taxon>
        <taxon>Pseudomonadati</taxon>
        <taxon>Bacteroidota</taxon>
        <taxon>Cytophagia</taxon>
        <taxon>Cytophagales</taxon>
        <taxon>Roseivirgaceae</taxon>
        <taxon>Roseivirga</taxon>
    </lineage>
</organism>
<dbReference type="GO" id="GO:0016787">
    <property type="term" value="F:hydrolase activity"/>
    <property type="evidence" value="ECO:0007669"/>
    <property type="project" value="UniProtKB-ARBA"/>
</dbReference>